<evidence type="ECO:0000313" key="2">
    <source>
        <dbReference type="EMBL" id="CCD49139.1"/>
    </source>
</evidence>
<accession>G2Y963</accession>
<dbReference type="Proteomes" id="UP000008177">
    <property type="component" value="Unplaced contigs"/>
</dbReference>
<evidence type="ECO:0000313" key="3">
    <source>
        <dbReference type="Proteomes" id="UP000008177"/>
    </source>
</evidence>
<proteinExistence type="predicted"/>
<protein>
    <submittedName>
        <fullName evidence="2">Uncharacterized protein</fullName>
    </submittedName>
</protein>
<evidence type="ECO:0000256" key="1">
    <source>
        <dbReference type="SAM" id="MobiDB-lite"/>
    </source>
</evidence>
<feature type="region of interest" description="Disordered" evidence="1">
    <location>
        <begin position="1"/>
        <end position="23"/>
    </location>
</feature>
<organism evidence="2 3">
    <name type="scientific">Botryotinia fuckeliana (strain T4)</name>
    <name type="common">Noble rot fungus</name>
    <name type="synonym">Botrytis cinerea</name>
    <dbReference type="NCBI Taxonomy" id="999810"/>
    <lineage>
        <taxon>Eukaryota</taxon>
        <taxon>Fungi</taxon>
        <taxon>Dikarya</taxon>
        <taxon>Ascomycota</taxon>
        <taxon>Pezizomycotina</taxon>
        <taxon>Leotiomycetes</taxon>
        <taxon>Helotiales</taxon>
        <taxon>Sclerotiniaceae</taxon>
        <taxon>Botrytis</taxon>
    </lineage>
</organism>
<dbReference type="EMBL" id="FQ790300">
    <property type="protein sequence ID" value="CCD49139.1"/>
    <property type="molecule type" value="Genomic_DNA"/>
</dbReference>
<dbReference type="HOGENOM" id="CLU_3068399_0_0_1"/>
<dbReference type="InParanoid" id="G2Y963"/>
<reference evidence="3" key="1">
    <citation type="journal article" date="2011" name="PLoS Genet.">
        <title>Genomic analysis of the necrotrophic fungal pathogens Sclerotinia sclerotiorum and Botrytis cinerea.</title>
        <authorList>
            <person name="Amselem J."/>
            <person name="Cuomo C.A."/>
            <person name="van Kan J.A."/>
            <person name="Viaud M."/>
            <person name="Benito E.P."/>
            <person name="Couloux A."/>
            <person name="Coutinho P.M."/>
            <person name="de Vries R.P."/>
            <person name="Dyer P.S."/>
            <person name="Fillinger S."/>
            <person name="Fournier E."/>
            <person name="Gout L."/>
            <person name="Hahn M."/>
            <person name="Kohn L."/>
            <person name="Lapalu N."/>
            <person name="Plummer K.M."/>
            <person name="Pradier J.M."/>
            <person name="Quevillon E."/>
            <person name="Sharon A."/>
            <person name="Simon A."/>
            <person name="ten Have A."/>
            <person name="Tudzynski B."/>
            <person name="Tudzynski P."/>
            <person name="Wincker P."/>
            <person name="Andrew M."/>
            <person name="Anthouard V."/>
            <person name="Beever R.E."/>
            <person name="Beffa R."/>
            <person name="Benoit I."/>
            <person name="Bouzid O."/>
            <person name="Brault B."/>
            <person name="Chen Z."/>
            <person name="Choquer M."/>
            <person name="Collemare J."/>
            <person name="Cotton P."/>
            <person name="Danchin E.G."/>
            <person name="Da Silva C."/>
            <person name="Gautier A."/>
            <person name="Giraud C."/>
            <person name="Giraud T."/>
            <person name="Gonzalez C."/>
            <person name="Grossetete S."/>
            <person name="Guldener U."/>
            <person name="Henrissat B."/>
            <person name="Howlett B.J."/>
            <person name="Kodira C."/>
            <person name="Kretschmer M."/>
            <person name="Lappartient A."/>
            <person name="Leroch M."/>
            <person name="Levis C."/>
            <person name="Mauceli E."/>
            <person name="Neuveglise C."/>
            <person name="Oeser B."/>
            <person name="Pearson M."/>
            <person name="Poulain J."/>
            <person name="Poussereau N."/>
            <person name="Quesneville H."/>
            <person name="Rascle C."/>
            <person name="Schumacher J."/>
            <person name="Segurens B."/>
            <person name="Sexton A."/>
            <person name="Silva E."/>
            <person name="Sirven C."/>
            <person name="Soanes D.M."/>
            <person name="Talbot N.J."/>
            <person name="Templeton M."/>
            <person name="Yandava C."/>
            <person name="Yarden O."/>
            <person name="Zeng Q."/>
            <person name="Rollins J.A."/>
            <person name="Lebrun M.H."/>
            <person name="Dickman M."/>
        </authorList>
    </citation>
    <scope>NUCLEOTIDE SEQUENCE [LARGE SCALE GENOMIC DNA]</scope>
    <source>
        <strain evidence="3">T4</strain>
    </source>
</reference>
<dbReference type="AlphaFoldDB" id="G2Y963"/>
<gene>
    <name evidence="2" type="ORF">BofuT4_uP030150.1</name>
</gene>
<name>G2Y963_BOTF4</name>
<sequence>MFFGGNDDVNEAENDDAGARENRHNGTQMVFIIEVKVLLRMISSAIGRFESPQ</sequence>